<evidence type="ECO:0000313" key="2">
    <source>
        <dbReference type="Proteomes" id="UP001165079"/>
    </source>
</evidence>
<keyword evidence="2" id="KW-1185">Reference proteome</keyword>
<protein>
    <submittedName>
        <fullName evidence="1">Uncharacterized protein</fullName>
    </submittedName>
</protein>
<dbReference type="Proteomes" id="UP001165079">
    <property type="component" value="Unassembled WGS sequence"/>
</dbReference>
<dbReference type="EMBL" id="BSTX01000002">
    <property type="protein sequence ID" value="GLZ78496.1"/>
    <property type="molecule type" value="Genomic_DNA"/>
</dbReference>
<name>A0A9W6SME0_9ACTN</name>
<comment type="caution">
    <text evidence="1">The sequence shown here is derived from an EMBL/GenBank/DDBJ whole genome shotgun (WGS) entry which is preliminary data.</text>
</comment>
<proteinExistence type="predicted"/>
<sequence>MSGKKPTPLRFLVVARTPSGPYPHPVEVGVHLDGVNSIVSFSIGPHAANAGGLVALSHVLDETRTGINPLFEQEFAAAELDWLVPRLIRLHGGEDVTDEIMSAYREQHGKRPETMHVSRHGS</sequence>
<gene>
    <name evidence="1" type="ORF">Afil01_33030</name>
</gene>
<dbReference type="RefSeq" id="WP_285663649.1">
    <property type="nucleotide sequence ID" value="NZ_BSTX01000002.1"/>
</dbReference>
<accession>A0A9W6SME0</accession>
<reference evidence="1" key="1">
    <citation type="submission" date="2023-03" db="EMBL/GenBank/DDBJ databases">
        <title>Actinorhabdospora filicis NBRC 111898.</title>
        <authorList>
            <person name="Ichikawa N."/>
            <person name="Sato H."/>
            <person name="Tonouchi N."/>
        </authorList>
    </citation>
    <scope>NUCLEOTIDE SEQUENCE</scope>
    <source>
        <strain evidence="1">NBRC 111898</strain>
    </source>
</reference>
<dbReference type="AlphaFoldDB" id="A0A9W6SME0"/>
<organism evidence="1 2">
    <name type="scientific">Actinorhabdospora filicis</name>
    <dbReference type="NCBI Taxonomy" id="1785913"/>
    <lineage>
        <taxon>Bacteria</taxon>
        <taxon>Bacillati</taxon>
        <taxon>Actinomycetota</taxon>
        <taxon>Actinomycetes</taxon>
        <taxon>Micromonosporales</taxon>
        <taxon>Micromonosporaceae</taxon>
        <taxon>Actinorhabdospora</taxon>
    </lineage>
</organism>
<evidence type="ECO:0000313" key="1">
    <source>
        <dbReference type="EMBL" id="GLZ78496.1"/>
    </source>
</evidence>